<name>A0A7J4JG47_9ARCH</name>
<dbReference type="InterPro" id="IPR014729">
    <property type="entry name" value="Rossmann-like_a/b/a_fold"/>
</dbReference>
<dbReference type="InterPro" id="IPR015803">
    <property type="entry name" value="Cys-tRNA-ligase"/>
</dbReference>
<feature type="domain" description="Cysteinyl-tRNA synthetase class Ia DALR" evidence="16">
    <location>
        <begin position="349"/>
        <end position="426"/>
    </location>
</feature>
<dbReference type="EMBL" id="DUGH01000120">
    <property type="protein sequence ID" value="HIH16733.1"/>
    <property type="molecule type" value="Genomic_DNA"/>
</dbReference>
<evidence type="ECO:0000256" key="9">
    <source>
        <dbReference type="ARBA" id="ARBA00022741"/>
    </source>
</evidence>
<gene>
    <name evidence="17" type="ORF">HA252_04980</name>
</gene>
<evidence type="ECO:0000256" key="7">
    <source>
        <dbReference type="ARBA" id="ARBA00022598"/>
    </source>
</evidence>
<evidence type="ECO:0000256" key="12">
    <source>
        <dbReference type="ARBA" id="ARBA00022917"/>
    </source>
</evidence>
<dbReference type="GO" id="GO:0005737">
    <property type="term" value="C:cytoplasm"/>
    <property type="evidence" value="ECO:0007669"/>
    <property type="project" value="UniProtKB-SubCell"/>
</dbReference>
<evidence type="ECO:0000256" key="1">
    <source>
        <dbReference type="ARBA" id="ARBA00001947"/>
    </source>
</evidence>
<keyword evidence="6" id="KW-0963">Cytoplasm</keyword>
<evidence type="ECO:0000256" key="8">
    <source>
        <dbReference type="ARBA" id="ARBA00022723"/>
    </source>
</evidence>
<dbReference type="InterPro" id="IPR024909">
    <property type="entry name" value="Cys-tRNA/MSH_ligase"/>
</dbReference>
<protein>
    <recommendedName>
        <fullName evidence="5 15">Cysteine--tRNA ligase</fullName>
        <ecNumber evidence="4 15">6.1.1.16</ecNumber>
    </recommendedName>
</protein>
<evidence type="ECO:0000256" key="14">
    <source>
        <dbReference type="ARBA" id="ARBA00047398"/>
    </source>
</evidence>
<dbReference type="GO" id="GO:0006423">
    <property type="term" value="P:cysteinyl-tRNA aminoacylation"/>
    <property type="evidence" value="ECO:0007669"/>
    <property type="project" value="UniProtKB-UniRule"/>
</dbReference>
<evidence type="ECO:0000256" key="13">
    <source>
        <dbReference type="ARBA" id="ARBA00023146"/>
    </source>
</evidence>
<organism evidence="17 18">
    <name type="scientific">Candidatus Iainarchaeum sp</name>
    <dbReference type="NCBI Taxonomy" id="3101447"/>
    <lineage>
        <taxon>Archaea</taxon>
        <taxon>Candidatus Iainarchaeota</taxon>
        <taxon>Candidatus Iainarchaeia</taxon>
        <taxon>Candidatus Iainarchaeales</taxon>
        <taxon>Candidatus Iainarchaeaceae</taxon>
        <taxon>Candidatus Iainarchaeum</taxon>
    </lineage>
</organism>
<feature type="non-terminal residue" evidence="17">
    <location>
        <position position="447"/>
    </location>
</feature>
<evidence type="ECO:0000256" key="2">
    <source>
        <dbReference type="ARBA" id="ARBA00004496"/>
    </source>
</evidence>
<comment type="subcellular location">
    <subcellularLocation>
        <location evidence="2">Cytoplasm</location>
    </subcellularLocation>
</comment>
<sequence>MLRVQNTLSKQLEDFKPLKDREVRMYVCGPTVYGPGHIGHARTYTAFDVIRRYLEYSGYKVRYVVNLTDVHDDMIKRANEQGITIFELAEKNIKLFFKDMDALGIKPANENPRVTEHIKEIIDTIQALEKNGFAYETEDGVYYSVTRFKGYGRLSGIKLDKRVTGTRVETDKYEKENVTDFALWKKAKPGEPSWESPWGQGRPGWHIECSVMARKHLGEQLDIHGGAIDLIFPHHENEIAQSEAAFGKAPFVKYWLHTGFLNVKGEKMSKSLGNYITIPELLARYDPKVFRFFIANVHYRSRIDFSEDAMAQAKAGLEKFNRLIEALQEVKGGKDHPAALHLVNETRTAFTEHMDADFNTPNAFATLFNFVSEANKLLAEAAAEAAAEATAETALSEKDAKALLDFLREINQVFNCFSFERAKAELPAEAKKLLDEREAARKAKDWK</sequence>
<dbReference type="Gene3D" id="1.20.120.1910">
    <property type="entry name" value="Cysteine-tRNA ligase, C-terminal anti-codon recognition domain"/>
    <property type="match status" value="1"/>
</dbReference>
<keyword evidence="10" id="KW-0862">Zinc</keyword>
<evidence type="ECO:0000256" key="4">
    <source>
        <dbReference type="ARBA" id="ARBA00012832"/>
    </source>
</evidence>
<dbReference type="SUPFAM" id="SSF47323">
    <property type="entry name" value="Anticodon-binding domain of a subclass of class I aminoacyl-tRNA synthetases"/>
    <property type="match status" value="1"/>
</dbReference>
<reference evidence="18" key="1">
    <citation type="journal article" date="2020" name="bioRxiv">
        <title>A rank-normalized archaeal taxonomy based on genome phylogeny resolves widespread incomplete and uneven classifications.</title>
        <authorList>
            <person name="Rinke C."/>
            <person name="Chuvochina M."/>
            <person name="Mussig A.J."/>
            <person name="Chaumeil P.-A."/>
            <person name="Waite D.W."/>
            <person name="Whitman W.B."/>
            <person name="Parks D.H."/>
            <person name="Hugenholtz P."/>
        </authorList>
    </citation>
    <scope>NUCLEOTIDE SEQUENCE [LARGE SCALE GENOMIC DNA]</scope>
</reference>
<accession>A0A7J4JG47</accession>
<dbReference type="SUPFAM" id="SSF52374">
    <property type="entry name" value="Nucleotidylyl transferase"/>
    <property type="match status" value="1"/>
</dbReference>
<dbReference type="Pfam" id="PF01406">
    <property type="entry name" value="tRNA-synt_1e"/>
    <property type="match status" value="1"/>
</dbReference>
<keyword evidence="12" id="KW-0648">Protein biosynthesis</keyword>
<keyword evidence="13" id="KW-0030">Aminoacyl-tRNA synthetase</keyword>
<dbReference type="AlphaFoldDB" id="A0A7J4JG47"/>
<dbReference type="HAMAP" id="MF_00041">
    <property type="entry name" value="Cys_tRNA_synth"/>
    <property type="match status" value="1"/>
</dbReference>
<dbReference type="PANTHER" id="PTHR10890">
    <property type="entry name" value="CYSTEINYL-TRNA SYNTHETASE"/>
    <property type="match status" value="1"/>
</dbReference>
<comment type="similarity">
    <text evidence="3">Belongs to the class-I aminoacyl-tRNA synthetase family.</text>
</comment>
<dbReference type="GO" id="GO:0046872">
    <property type="term" value="F:metal ion binding"/>
    <property type="evidence" value="ECO:0007669"/>
    <property type="project" value="UniProtKB-KW"/>
</dbReference>
<evidence type="ECO:0000313" key="17">
    <source>
        <dbReference type="EMBL" id="HIH16733.1"/>
    </source>
</evidence>
<dbReference type="GO" id="GO:0004817">
    <property type="term" value="F:cysteine-tRNA ligase activity"/>
    <property type="evidence" value="ECO:0007669"/>
    <property type="project" value="UniProtKB-UniRule"/>
</dbReference>
<dbReference type="EC" id="6.1.1.16" evidence="4 15"/>
<evidence type="ECO:0000259" key="16">
    <source>
        <dbReference type="SMART" id="SM00840"/>
    </source>
</evidence>
<dbReference type="InterPro" id="IPR015273">
    <property type="entry name" value="Cys-tRNA-synt_Ia_DALR"/>
</dbReference>
<dbReference type="SMART" id="SM00840">
    <property type="entry name" value="DALR_2"/>
    <property type="match status" value="1"/>
</dbReference>
<dbReference type="PRINTS" id="PR00983">
    <property type="entry name" value="TRNASYNTHCYS"/>
</dbReference>
<evidence type="ECO:0000313" key="18">
    <source>
        <dbReference type="Proteomes" id="UP000564964"/>
    </source>
</evidence>
<dbReference type="FunFam" id="3.40.50.620:FF:000130">
    <property type="entry name" value="Cysteine--tRNA ligase"/>
    <property type="match status" value="1"/>
</dbReference>
<proteinExistence type="inferred from homology"/>
<dbReference type="NCBIfam" id="TIGR00435">
    <property type="entry name" value="cysS"/>
    <property type="match status" value="1"/>
</dbReference>
<keyword evidence="11" id="KW-0067">ATP-binding</keyword>
<keyword evidence="9" id="KW-0547">Nucleotide-binding</keyword>
<comment type="caution">
    <text evidence="17">The sequence shown here is derived from an EMBL/GenBank/DDBJ whole genome shotgun (WGS) entry which is preliminary data.</text>
</comment>
<keyword evidence="8" id="KW-0479">Metal-binding</keyword>
<evidence type="ECO:0000256" key="5">
    <source>
        <dbReference type="ARBA" id="ARBA00014738"/>
    </source>
</evidence>
<dbReference type="CDD" id="cd00672">
    <property type="entry name" value="CysRS_core"/>
    <property type="match status" value="1"/>
</dbReference>
<evidence type="ECO:0000256" key="15">
    <source>
        <dbReference type="NCBIfam" id="TIGR00435"/>
    </source>
</evidence>
<dbReference type="PANTHER" id="PTHR10890:SF3">
    <property type="entry name" value="CYSTEINE--TRNA LIGASE, CYTOPLASMIC"/>
    <property type="match status" value="1"/>
</dbReference>
<evidence type="ECO:0000256" key="6">
    <source>
        <dbReference type="ARBA" id="ARBA00022490"/>
    </source>
</evidence>
<evidence type="ECO:0000256" key="3">
    <source>
        <dbReference type="ARBA" id="ARBA00005594"/>
    </source>
</evidence>
<keyword evidence="7 17" id="KW-0436">Ligase</keyword>
<dbReference type="Proteomes" id="UP000564964">
    <property type="component" value="Unassembled WGS sequence"/>
</dbReference>
<dbReference type="InterPro" id="IPR032678">
    <property type="entry name" value="tRNA-synt_1_cat_dom"/>
</dbReference>
<comment type="catalytic activity">
    <reaction evidence="14">
        <text>tRNA(Cys) + L-cysteine + ATP = L-cysteinyl-tRNA(Cys) + AMP + diphosphate</text>
        <dbReference type="Rhea" id="RHEA:17773"/>
        <dbReference type="Rhea" id="RHEA-COMP:9661"/>
        <dbReference type="Rhea" id="RHEA-COMP:9679"/>
        <dbReference type="ChEBI" id="CHEBI:30616"/>
        <dbReference type="ChEBI" id="CHEBI:33019"/>
        <dbReference type="ChEBI" id="CHEBI:35235"/>
        <dbReference type="ChEBI" id="CHEBI:78442"/>
        <dbReference type="ChEBI" id="CHEBI:78517"/>
        <dbReference type="ChEBI" id="CHEBI:456215"/>
        <dbReference type="EC" id="6.1.1.16"/>
    </reaction>
</comment>
<evidence type="ECO:0000256" key="10">
    <source>
        <dbReference type="ARBA" id="ARBA00022833"/>
    </source>
</evidence>
<comment type="cofactor">
    <cofactor evidence="1">
        <name>Zn(2+)</name>
        <dbReference type="ChEBI" id="CHEBI:29105"/>
    </cofactor>
</comment>
<dbReference type="Pfam" id="PF09190">
    <property type="entry name" value="DALR_2"/>
    <property type="match status" value="1"/>
</dbReference>
<dbReference type="InterPro" id="IPR009080">
    <property type="entry name" value="tRNAsynth_Ia_anticodon-bd"/>
</dbReference>
<evidence type="ECO:0000256" key="11">
    <source>
        <dbReference type="ARBA" id="ARBA00022840"/>
    </source>
</evidence>
<dbReference type="GO" id="GO:0005524">
    <property type="term" value="F:ATP binding"/>
    <property type="evidence" value="ECO:0007669"/>
    <property type="project" value="UniProtKB-KW"/>
</dbReference>
<dbReference type="Gene3D" id="3.40.50.620">
    <property type="entry name" value="HUPs"/>
    <property type="match status" value="1"/>
</dbReference>